<organism evidence="5 6">
    <name type="scientific">Longimicrobium terrae</name>
    <dbReference type="NCBI Taxonomy" id="1639882"/>
    <lineage>
        <taxon>Bacteria</taxon>
        <taxon>Pseudomonadati</taxon>
        <taxon>Gemmatimonadota</taxon>
        <taxon>Longimicrobiia</taxon>
        <taxon>Longimicrobiales</taxon>
        <taxon>Longimicrobiaceae</taxon>
        <taxon>Longimicrobium</taxon>
    </lineage>
</organism>
<evidence type="ECO:0000256" key="3">
    <source>
        <dbReference type="ARBA" id="ARBA00023194"/>
    </source>
</evidence>
<dbReference type="Pfam" id="PF02668">
    <property type="entry name" value="TauD"/>
    <property type="match status" value="1"/>
</dbReference>
<evidence type="ECO:0000256" key="2">
    <source>
        <dbReference type="ARBA" id="ARBA00023002"/>
    </source>
</evidence>
<dbReference type="InterPro" id="IPR042098">
    <property type="entry name" value="TauD-like_sf"/>
</dbReference>
<dbReference type="GO" id="GO:0016706">
    <property type="term" value="F:2-oxoglutarate-dependent dioxygenase activity"/>
    <property type="evidence" value="ECO:0007669"/>
    <property type="project" value="UniProtKB-ARBA"/>
</dbReference>
<evidence type="ECO:0000313" key="5">
    <source>
        <dbReference type="EMBL" id="MBB6069083.1"/>
    </source>
</evidence>
<evidence type="ECO:0000313" key="6">
    <source>
        <dbReference type="Proteomes" id="UP000582837"/>
    </source>
</evidence>
<name>A0A841GV41_9BACT</name>
<dbReference type="PANTHER" id="PTHR10696">
    <property type="entry name" value="GAMMA-BUTYROBETAINE HYDROXYLASE-RELATED"/>
    <property type="match status" value="1"/>
</dbReference>
<dbReference type="SUPFAM" id="SSF51197">
    <property type="entry name" value="Clavaminate synthase-like"/>
    <property type="match status" value="1"/>
</dbReference>
<keyword evidence="6" id="KW-1185">Reference proteome</keyword>
<comment type="cofactor">
    <cofactor evidence="1">
        <name>Fe(2+)</name>
        <dbReference type="ChEBI" id="CHEBI:29033"/>
    </cofactor>
</comment>
<dbReference type="RefSeq" id="WP_170031866.1">
    <property type="nucleotide sequence ID" value="NZ_JABDTL010000001.1"/>
</dbReference>
<feature type="domain" description="TauD/TfdA-like" evidence="4">
    <location>
        <begin position="28"/>
        <end position="317"/>
    </location>
</feature>
<comment type="caution">
    <text evidence="5">The sequence shown here is derived from an EMBL/GenBank/DDBJ whole genome shotgun (WGS) entry which is preliminary data.</text>
</comment>
<dbReference type="PANTHER" id="PTHR10696:SF56">
    <property type="entry name" value="TAUD_TFDA-LIKE DOMAIN-CONTAINING PROTEIN"/>
    <property type="match status" value="1"/>
</dbReference>
<proteinExistence type="predicted"/>
<dbReference type="InterPro" id="IPR003819">
    <property type="entry name" value="TauD/TfdA-like"/>
</dbReference>
<dbReference type="GO" id="GO:0017000">
    <property type="term" value="P:antibiotic biosynthetic process"/>
    <property type="evidence" value="ECO:0007669"/>
    <property type="project" value="UniProtKB-KW"/>
</dbReference>
<evidence type="ECO:0000256" key="1">
    <source>
        <dbReference type="ARBA" id="ARBA00001954"/>
    </source>
</evidence>
<dbReference type="Gene3D" id="3.60.130.10">
    <property type="entry name" value="Clavaminate synthase-like"/>
    <property type="match status" value="1"/>
</dbReference>
<keyword evidence="3" id="KW-0045">Antibiotic biosynthesis</keyword>
<sequence length="329" mass="37231">MTEELLQLNGVRKVDPDAEPLIQVIRPSVPGQNLVEWLNENADDVRDGAADHTLILFRGFSVESPAQFEEAIQSLVPDLNTEYGDLSHKVQNTNFVQEATPYPPDRAILFHNEASHTPGWPERICFFCQVPAAAEGETPILPCDKVLDRLPADIRTEFATRGLRYVRNFIPGLDVPWERFFATTDRENVEEQCRANGTQFFWREDGGLRIETDRPAIVRHPRSGEELFFNQILLHHPAVLDEETREDLLALCDGEFPRSVTYGDGTPIPDDVIEQVLQAEVDTAIAFDYEPGDVVVVDNIAYAHARRRYTPPRSIRVLLSRFVGDEVLA</sequence>
<evidence type="ECO:0000259" key="4">
    <source>
        <dbReference type="Pfam" id="PF02668"/>
    </source>
</evidence>
<protein>
    <recommendedName>
        <fullName evidence="4">TauD/TfdA-like domain-containing protein</fullName>
    </recommendedName>
</protein>
<dbReference type="EMBL" id="JACHIA010000001">
    <property type="protein sequence ID" value="MBB6069083.1"/>
    <property type="molecule type" value="Genomic_DNA"/>
</dbReference>
<reference evidence="5 6" key="1">
    <citation type="submission" date="2020-08" db="EMBL/GenBank/DDBJ databases">
        <title>Genomic Encyclopedia of Type Strains, Phase IV (KMG-IV): sequencing the most valuable type-strain genomes for metagenomic binning, comparative biology and taxonomic classification.</title>
        <authorList>
            <person name="Goeker M."/>
        </authorList>
    </citation>
    <scope>NUCLEOTIDE SEQUENCE [LARGE SCALE GENOMIC DNA]</scope>
    <source>
        <strain evidence="5 6">DSM 29007</strain>
    </source>
</reference>
<keyword evidence="2" id="KW-0560">Oxidoreductase</keyword>
<dbReference type="InterPro" id="IPR050411">
    <property type="entry name" value="AlphaKG_dependent_hydroxylases"/>
</dbReference>
<dbReference type="Proteomes" id="UP000582837">
    <property type="component" value="Unassembled WGS sequence"/>
</dbReference>
<dbReference type="AlphaFoldDB" id="A0A841GV41"/>
<gene>
    <name evidence="5" type="ORF">HNQ61_000694</name>
</gene>
<accession>A0A841GV41</accession>